<dbReference type="EMBL" id="CP003364">
    <property type="protein sequence ID" value="AGA26027.1"/>
    <property type="molecule type" value="Genomic_DNA"/>
</dbReference>
<dbReference type="OrthoDB" id="9813152at2"/>
<accession>L0D9V6</accession>
<feature type="domain" description="HTH cro/C1-type" evidence="1">
    <location>
        <begin position="54"/>
        <end position="107"/>
    </location>
</feature>
<dbReference type="RefSeq" id="WP_015245197.1">
    <property type="nucleotide sequence ID" value="NC_019892.1"/>
</dbReference>
<keyword evidence="3" id="KW-1185">Reference proteome</keyword>
<sequence>MKKEADFSAADLEIIGALSDFSDAIASGEPIEEKFTIRTVELKLQPRSYNPEDVKKTRALLKASQPLFAKFLGVDVKTIRSWEQGLRAPSPMACRFMDEINLSPEHWGERLLNVISTKVREPKTTDLPQNICKKRPPRKVNS</sequence>
<dbReference type="KEGG" id="saci:Sinac_1649"/>
<evidence type="ECO:0000313" key="2">
    <source>
        <dbReference type="EMBL" id="AGA26027.1"/>
    </source>
</evidence>
<dbReference type="InterPro" id="IPR010982">
    <property type="entry name" value="Lambda_DNA-bd_dom_sf"/>
</dbReference>
<evidence type="ECO:0000313" key="3">
    <source>
        <dbReference type="Proteomes" id="UP000010798"/>
    </source>
</evidence>
<dbReference type="eggNOG" id="COG2944">
    <property type="taxonomic scope" value="Bacteria"/>
</dbReference>
<organism evidence="2 3">
    <name type="scientific">Singulisphaera acidiphila (strain ATCC BAA-1392 / DSM 18658 / VKM B-2454 / MOB10)</name>
    <dbReference type="NCBI Taxonomy" id="886293"/>
    <lineage>
        <taxon>Bacteria</taxon>
        <taxon>Pseudomonadati</taxon>
        <taxon>Planctomycetota</taxon>
        <taxon>Planctomycetia</taxon>
        <taxon>Isosphaerales</taxon>
        <taxon>Isosphaeraceae</taxon>
        <taxon>Singulisphaera</taxon>
    </lineage>
</organism>
<gene>
    <name evidence="2" type="ordered locus">Sinac_1649</name>
</gene>
<dbReference type="GO" id="GO:0003677">
    <property type="term" value="F:DNA binding"/>
    <property type="evidence" value="ECO:0007669"/>
    <property type="project" value="InterPro"/>
</dbReference>
<dbReference type="SUPFAM" id="SSF47413">
    <property type="entry name" value="lambda repressor-like DNA-binding domains"/>
    <property type="match status" value="1"/>
</dbReference>
<name>L0D9V6_SINAD</name>
<dbReference type="Gene3D" id="1.10.260.40">
    <property type="entry name" value="lambda repressor-like DNA-binding domains"/>
    <property type="match status" value="1"/>
</dbReference>
<protein>
    <submittedName>
        <fullName evidence="2">Putative transcriptional regulator</fullName>
    </submittedName>
</protein>
<dbReference type="HOGENOM" id="CLU_1814536_0_0_0"/>
<dbReference type="InterPro" id="IPR001387">
    <property type="entry name" value="Cro/C1-type_HTH"/>
</dbReference>
<reference evidence="2 3" key="1">
    <citation type="submission" date="2012-02" db="EMBL/GenBank/DDBJ databases">
        <title>Complete sequence of chromosome of Singulisphaera acidiphila DSM 18658.</title>
        <authorList>
            <consortium name="US DOE Joint Genome Institute (JGI-PGF)"/>
            <person name="Lucas S."/>
            <person name="Copeland A."/>
            <person name="Lapidus A."/>
            <person name="Glavina del Rio T."/>
            <person name="Dalin E."/>
            <person name="Tice H."/>
            <person name="Bruce D."/>
            <person name="Goodwin L."/>
            <person name="Pitluck S."/>
            <person name="Peters L."/>
            <person name="Ovchinnikova G."/>
            <person name="Chertkov O."/>
            <person name="Kyrpides N."/>
            <person name="Mavromatis K."/>
            <person name="Ivanova N."/>
            <person name="Brettin T."/>
            <person name="Detter J.C."/>
            <person name="Han C."/>
            <person name="Larimer F."/>
            <person name="Land M."/>
            <person name="Hauser L."/>
            <person name="Markowitz V."/>
            <person name="Cheng J.-F."/>
            <person name="Hugenholtz P."/>
            <person name="Woyke T."/>
            <person name="Wu D."/>
            <person name="Tindall B."/>
            <person name="Pomrenke H."/>
            <person name="Brambilla E."/>
            <person name="Klenk H.-P."/>
            <person name="Eisen J.A."/>
        </authorList>
    </citation>
    <scope>NUCLEOTIDE SEQUENCE [LARGE SCALE GENOMIC DNA]</scope>
    <source>
        <strain evidence="3">ATCC BAA-1392 / DSM 18658 / VKM B-2454 / MOB10</strain>
    </source>
</reference>
<evidence type="ECO:0000259" key="1">
    <source>
        <dbReference type="PROSITE" id="PS50943"/>
    </source>
</evidence>
<dbReference type="STRING" id="886293.Sinac_1649"/>
<dbReference type="AlphaFoldDB" id="L0D9V6"/>
<proteinExistence type="predicted"/>
<dbReference type="Proteomes" id="UP000010798">
    <property type="component" value="Chromosome"/>
</dbReference>
<dbReference type="CDD" id="cd00093">
    <property type="entry name" value="HTH_XRE"/>
    <property type="match status" value="1"/>
</dbReference>
<dbReference type="PROSITE" id="PS50943">
    <property type="entry name" value="HTH_CROC1"/>
    <property type="match status" value="1"/>
</dbReference>